<gene>
    <name evidence="2" type="ORF">C447_14511</name>
</gene>
<dbReference type="Pfam" id="PF01883">
    <property type="entry name" value="FeS_assembly_P"/>
    <property type="match status" value="1"/>
</dbReference>
<dbReference type="SUPFAM" id="SSF117916">
    <property type="entry name" value="Fe-S cluster assembly (FSCA) domain-like"/>
    <property type="match status" value="1"/>
</dbReference>
<dbReference type="AlphaFoldDB" id="M0LTK8"/>
<evidence type="ECO:0000259" key="1">
    <source>
        <dbReference type="Pfam" id="PF01883"/>
    </source>
</evidence>
<proteinExistence type="predicted"/>
<dbReference type="OrthoDB" id="37162at2157"/>
<sequence>MAATAQPTTDDVRARLSAVDDPELDESIVDLEYVHDLTIDGSEVLVTLVLPTAWCSPAFAWMMATGARDELEALPEVTTATVTLDDHMHAREINRGVNERLDFETVFEDAEDDIEAVRRTLAEKARVSRQYRAVDALLDAGLDAAQVVALTREDIDVEHGTDDALVYLADDAFAVCVPADPLADHLEKAVEVGLVREPTDRIFATVEEEPIEADDLAHEQRRARLTGATISGQGTICEGLDRARKLKGD</sequence>
<protein>
    <recommendedName>
        <fullName evidence="1">MIP18 family-like domain-containing protein</fullName>
    </recommendedName>
</protein>
<feature type="domain" description="MIP18 family-like" evidence="1">
    <location>
        <begin position="10"/>
        <end position="82"/>
    </location>
</feature>
<dbReference type="eggNOG" id="arCOG01852">
    <property type="taxonomic scope" value="Archaea"/>
</dbReference>
<dbReference type="Gene3D" id="3.30.300.130">
    <property type="entry name" value="Fe-S cluster assembly (FSCA)"/>
    <property type="match status" value="1"/>
</dbReference>
<comment type="caution">
    <text evidence="2">The sequence shown here is derived from an EMBL/GenBank/DDBJ whole genome shotgun (WGS) entry which is preliminary data.</text>
</comment>
<dbReference type="InterPro" id="IPR034904">
    <property type="entry name" value="FSCA_dom_sf"/>
</dbReference>
<accession>M0LTK8</accession>
<reference evidence="2 3" key="1">
    <citation type="journal article" date="2014" name="PLoS Genet.">
        <title>Phylogenetically driven sequencing of extremely halophilic archaea reveals strategies for static and dynamic osmo-response.</title>
        <authorList>
            <person name="Becker E.A."/>
            <person name="Seitzer P.M."/>
            <person name="Tritt A."/>
            <person name="Larsen D."/>
            <person name="Krusor M."/>
            <person name="Yao A.I."/>
            <person name="Wu D."/>
            <person name="Madern D."/>
            <person name="Eisen J.A."/>
            <person name="Darling A.E."/>
            <person name="Facciotti M.T."/>
        </authorList>
    </citation>
    <scope>NUCLEOTIDE SEQUENCE [LARGE SCALE GENOMIC DNA]</scope>
    <source>
        <strain evidence="2 3">100A6</strain>
    </source>
</reference>
<keyword evidence="3" id="KW-1185">Reference proteome</keyword>
<dbReference type="Proteomes" id="UP000011566">
    <property type="component" value="Unassembled WGS sequence"/>
</dbReference>
<dbReference type="EMBL" id="AOMB01000041">
    <property type="protein sequence ID" value="EMA36478.1"/>
    <property type="molecule type" value="Genomic_DNA"/>
</dbReference>
<dbReference type="InterPro" id="IPR002744">
    <property type="entry name" value="MIP18-like"/>
</dbReference>
<evidence type="ECO:0000313" key="3">
    <source>
        <dbReference type="Proteomes" id="UP000011566"/>
    </source>
</evidence>
<name>M0LTK8_9EURY</name>
<dbReference type="RefSeq" id="WP_007695140.1">
    <property type="nucleotide sequence ID" value="NZ_AJRK01000001.1"/>
</dbReference>
<evidence type="ECO:0000313" key="2">
    <source>
        <dbReference type="EMBL" id="EMA36478.1"/>
    </source>
</evidence>
<dbReference type="PATRIC" id="fig|1132509.6.peg.3382"/>
<organism evidence="2 3">
    <name type="scientific">Halococcus hamelinensis 100A6</name>
    <dbReference type="NCBI Taxonomy" id="1132509"/>
    <lineage>
        <taxon>Archaea</taxon>
        <taxon>Methanobacteriati</taxon>
        <taxon>Methanobacteriota</taxon>
        <taxon>Stenosarchaea group</taxon>
        <taxon>Halobacteria</taxon>
        <taxon>Halobacteriales</taxon>
        <taxon>Halococcaceae</taxon>
        <taxon>Halococcus</taxon>
    </lineage>
</organism>